<keyword evidence="2" id="KW-1185">Reference proteome</keyword>
<gene>
    <name evidence="1" type="ORF">CSSPJE1EN1_LOCUS26605</name>
</gene>
<name>A0ABP0V9Y2_9BRYO</name>
<proteinExistence type="predicted"/>
<accession>A0ABP0V9Y2</accession>
<organism evidence="1 2">
    <name type="scientific">Sphagnum jensenii</name>
    <dbReference type="NCBI Taxonomy" id="128206"/>
    <lineage>
        <taxon>Eukaryota</taxon>
        <taxon>Viridiplantae</taxon>
        <taxon>Streptophyta</taxon>
        <taxon>Embryophyta</taxon>
        <taxon>Bryophyta</taxon>
        <taxon>Sphagnophytina</taxon>
        <taxon>Sphagnopsida</taxon>
        <taxon>Sphagnales</taxon>
        <taxon>Sphagnaceae</taxon>
        <taxon>Sphagnum</taxon>
    </lineage>
</organism>
<dbReference type="Proteomes" id="UP001497444">
    <property type="component" value="Unassembled WGS sequence"/>
</dbReference>
<evidence type="ECO:0000313" key="2">
    <source>
        <dbReference type="Proteomes" id="UP001497444"/>
    </source>
</evidence>
<evidence type="ECO:0000313" key="1">
    <source>
        <dbReference type="EMBL" id="CAK9251227.1"/>
    </source>
</evidence>
<sequence>MLSPSDVDRIAEYLGYADTEQFAKDHLLASQGAKLARIDFITGKPTIYRVVTLVTKRKEDGSCHFLKDGKCQIHPVSPFGCAMFDSHMDDAEGNKRS</sequence>
<comment type="caution">
    <text evidence="1">The sequence shown here is derived from an EMBL/GenBank/DDBJ whole genome shotgun (WGS) entry which is preliminary data.</text>
</comment>
<protein>
    <submittedName>
        <fullName evidence="1">Uncharacterized protein</fullName>
    </submittedName>
</protein>
<dbReference type="EMBL" id="CAXAQS010000347">
    <property type="protein sequence ID" value="CAK9251227.1"/>
    <property type="molecule type" value="Genomic_DNA"/>
</dbReference>
<reference evidence="1" key="1">
    <citation type="submission" date="2024-02" db="EMBL/GenBank/DDBJ databases">
        <authorList>
            <consortium name="ELIXIR-Norway"/>
            <consortium name="Elixir Norway"/>
        </authorList>
    </citation>
    <scope>NUCLEOTIDE SEQUENCE</scope>
</reference>